<dbReference type="OrthoDB" id="2648637at2759"/>
<proteinExistence type="predicted"/>
<keyword evidence="2" id="KW-1185">Reference proteome</keyword>
<reference evidence="2" key="2">
    <citation type="submission" date="2015-01" db="EMBL/GenBank/DDBJ databases">
        <title>Evolutionary Origins and Diversification of the Mycorrhizal Mutualists.</title>
        <authorList>
            <consortium name="DOE Joint Genome Institute"/>
            <consortium name="Mycorrhizal Genomics Consortium"/>
            <person name="Kohler A."/>
            <person name="Kuo A."/>
            <person name="Nagy L.G."/>
            <person name="Floudas D."/>
            <person name="Copeland A."/>
            <person name="Barry K.W."/>
            <person name="Cichocki N."/>
            <person name="Veneault-Fourrey C."/>
            <person name="LaButti K."/>
            <person name="Lindquist E.A."/>
            <person name="Lipzen A."/>
            <person name="Lundell T."/>
            <person name="Morin E."/>
            <person name="Murat C."/>
            <person name="Riley R."/>
            <person name="Ohm R."/>
            <person name="Sun H."/>
            <person name="Tunlid A."/>
            <person name="Henrissat B."/>
            <person name="Grigoriev I.V."/>
            <person name="Hibbett D.S."/>
            <person name="Martin F."/>
        </authorList>
    </citation>
    <scope>NUCLEOTIDE SEQUENCE [LARGE SCALE GENOMIC DNA]</scope>
    <source>
        <strain evidence="2">Foug A</strain>
    </source>
</reference>
<evidence type="ECO:0000313" key="2">
    <source>
        <dbReference type="Proteomes" id="UP000053989"/>
    </source>
</evidence>
<dbReference type="Proteomes" id="UP000053989">
    <property type="component" value="Unassembled WGS sequence"/>
</dbReference>
<sequence>MSNLDKHEKSCVKGKKHLSGALYRAKEAYQSKKIPIQDPVDSDPAGVLEADQPAESRQLHQQTYNFSEMTYCDWGV</sequence>
<dbReference type="EMBL" id="KN822086">
    <property type="protein sequence ID" value="KIM58431.1"/>
    <property type="molecule type" value="Genomic_DNA"/>
</dbReference>
<evidence type="ECO:0000313" key="1">
    <source>
        <dbReference type="EMBL" id="KIM58431.1"/>
    </source>
</evidence>
<gene>
    <name evidence="1" type="ORF">SCLCIDRAFT_28089</name>
</gene>
<organism evidence="1 2">
    <name type="scientific">Scleroderma citrinum Foug A</name>
    <dbReference type="NCBI Taxonomy" id="1036808"/>
    <lineage>
        <taxon>Eukaryota</taxon>
        <taxon>Fungi</taxon>
        <taxon>Dikarya</taxon>
        <taxon>Basidiomycota</taxon>
        <taxon>Agaricomycotina</taxon>
        <taxon>Agaricomycetes</taxon>
        <taxon>Agaricomycetidae</taxon>
        <taxon>Boletales</taxon>
        <taxon>Sclerodermatineae</taxon>
        <taxon>Sclerodermataceae</taxon>
        <taxon>Scleroderma</taxon>
    </lineage>
</organism>
<name>A0A0C3DR05_9AGAM</name>
<accession>A0A0C3DR05</accession>
<dbReference type="HOGENOM" id="CLU_2655940_0_0_1"/>
<reference evidence="1 2" key="1">
    <citation type="submission" date="2014-04" db="EMBL/GenBank/DDBJ databases">
        <authorList>
            <consortium name="DOE Joint Genome Institute"/>
            <person name="Kuo A."/>
            <person name="Kohler A."/>
            <person name="Nagy L.G."/>
            <person name="Floudas D."/>
            <person name="Copeland A."/>
            <person name="Barry K.W."/>
            <person name="Cichocki N."/>
            <person name="Veneault-Fourrey C."/>
            <person name="LaButti K."/>
            <person name="Lindquist E.A."/>
            <person name="Lipzen A."/>
            <person name="Lundell T."/>
            <person name="Morin E."/>
            <person name="Murat C."/>
            <person name="Sun H."/>
            <person name="Tunlid A."/>
            <person name="Henrissat B."/>
            <person name="Grigoriev I.V."/>
            <person name="Hibbett D.S."/>
            <person name="Martin F."/>
            <person name="Nordberg H.P."/>
            <person name="Cantor M.N."/>
            <person name="Hua S.X."/>
        </authorList>
    </citation>
    <scope>NUCLEOTIDE SEQUENCE [LARGE SCALE GENOMIC DNA]</scope>
    <source>
        <strain evidence="1 2">Foug A</strain>
    </source>
</reference>
<dbReference type="InParanoid" id="A0A0C3DR05"/>
<dbReference type="AlphaFoldDB" id="A0A0C3DR05"/>
<protein>
    <submittedName>
        <fullName evidence="1">Uncharacterized protein</fullName>
    </submittedName>
</protein>